<evidence type="ECO:0000256" key="4">
    <source>
        <dbReference type="ARBA" id="ARBA00022898"/>
    </source>
</evidence>
<dbReference type="GO" id="GO:0016831">
    <property type="term" value="F:carboxy-lyase activity"/>
    <property type="evidence" value="ECO:0007669"/>
    <property type="project" value="UniProtKB-KW"/>
</dbReference>
<feature type="modified residue" description="N6-(pyridoxal phosphate)lysine" evidence="6">
    <location>
        <position position="274"/>
    </location>
</feature>
<name>A0A2M6IU46_9BACT</name>
<reference evidence="8 9" key="1">
    <citation type="submission" date="2017-09" db="EMBL/GenBank/DDBJ databases">
        <title>Depth-based differentiation of microbial function through sediment-hosted aquifers and enrichment of novel symbionts in the deep terrestrial subsurface.</title>
        <authorList>
            <person name="Probst A.J."/>
            <person name="Ladd B."/>
            <person name="Jarett J.K."/>
            <person name="Geller-Mcgrath D.E."/>
            <person name="Sieber C.M."/>
            <person name="Emerson J.B."/>
            <person name="Anantharaman K."/>
            <person name="Thomas B.C."/>
            <person name="Malmstrom R."/>
            <person name="Stieglmeier M."/>
            <person name="Klingl A."/>
            <person name="Woyke T."/>
            <person name="Ryan C.M."/>
            <person name="Banfield J.F."/>
        </authorList>
    </citation>
    <scope>NUCLEOTIDE SEQUENCE [LARGE SCALE GENOMIC DNA]</scope>
    <source>
        <strain evidence="8">CG11_big_fil_rev_8_21_14_0_20_36_8</strain>
    </source>
</reference>
<keyword evidence="4 6" id="KW-0663">Pyridoxal phosphate</keyword>
<evidence type="ECO:0000256" key="7">
    <source>
        <dbReference type="RuleBase" id="RU000382"/>
    </source>
</evidence>
<evidence type="ECO:0000313" key="8">
    <source>
        <dbReference type="EMBL" id="PIQ73380.1"/>
    </source>
</evidence>
<dbReference type="InterPro" id="IPR015421">
    <property type="entry name" value="PyrdxlP-dep_Trfase_major"/>
</dbReference>
<comment type="similarity">
    <text evidence="2 7">Belongs to the group II decarboxylase family.</text>
</comment>
<gene>
    <name evidence="8" type="ORF">COV58_02860</name>
</gene>
<dbReference type="SUPFAM" id="SSF53383">
    <property type="entry name" value="PLP-dependent transferases"/>
    <property type="match status" value="1"/>
</dbReference>
<dbReference type="Gene3D" id="3.40.640.10">
    <property type="entry name" value="Type I PLP-dependent aspartate aminotransferase-like (Major domain)"/>
    <property type="match status" value="1"/>
</dbReference>
<dbReference type="GO" id="GO:0019752">
    <property type="term" value="P:carboxylic acid metabolic process"/>
    <property type="evidence" value="ECO:0007669"/>
    <property type="project" value="InterPro"/>
</dbReference>
<evidence type="ECO:0000256" key="6">
    <source>
        <dbReference type="PIRSR" id="PIRSR602129-50"/>
    </source>
</evidence>
<evidence type="ECO:0000256" key="1">
    <source>
        <dbReference type="ARBA" id="ARBA00001933"/>
    </source>
</evidence>
<organism evidence="8 9">
    <name type="scientific">Candidatus Roizmanbacteria bacterium CG11_big_fil_rev_8_21_14_0_20_36_8</name>
    <dbReference type="NCBI Taxonomy" id="1974856"/>
    <lineage>
        <taxon>Bacteria</taxon>
        <taxon>Candidatus Roizmaniibacteriota</taxon>
    </lineage>
</organism>
<comment type="caution">
    <text evidence="8">The sequence shown here is derived from an EMBL/GenBank/DDBJ whole genome shotgun (WGS) entry which is preliminary data.</text>
</comment>
<dbReference type="InterPro" id="IPR051151">
    <property type="entry name" value="Group_II_Decarboxylase"/>
</dbReference>
<dbReference type="PANTHER" id="PTHR46101:SF9">
    <property type="entry name" value="HISTIDINE DECARBOXYLASE"/>
    <property type="match status" value="1"/>
</dbReference>
<comment type="cofactor">
    <cofactor evidence="1 6 7">
        <name>pyridoxal 5'-phosphate</name>
        <dbReference type="ChEBI" id="CHEBI:597326"/>
    </cofactor>
</comment>
<evidence type="ECO:0000313" key="9">
    <source>
        <dbReference type="Proteomes" id="UP000231056"/>
    </source>
</evidence>
<keyword evidence="3" id="KW-0210">Decarboxylase</keyword>
<dbReference type="InterPro" id="IPR015424">
    <property type="entry name" value="PyrdxlP-dep_Trfase"/>
</dbReference>
<accession>A0A2M6IU46</accession>
<evidence type="ECO:0000256" key="5">
    <source>
        <dbReference type="ARBA" id="ARBA00023239"/>
    </source>
</evidence>
<evidence type="ECO:0000256" key="3">
    <source>
        <dbReference type="ARBA" id="ARBA00022793"/>
    </source>
</evidence>
<keyword evidence="5 7" id="KW-0456">Lyase</keyword>
<dbReference type="Proteomes" id="UP000231056">
    <property type="component" value="Unassembled WGS sequence"/>
</dbReference>
<proteinExistence type="inferred from homology"/>
<sequence length="416" mass="47964">MFGIKTKIKKKISNSLNKKKFNQKGISLFELFFLKKIILQQLENEASFNNIQTPVSNKTNYIVKKTMKNMYQFMPNNLGNWSISKPHSLTTNLENNLIRALKNSYSCSTDIIGHFGSGSTEGNIFASWIGRNYLQKKLFIKDTKSIIMLKSSLAHYSIDKAADIVGVKIEESNIKIETMNLSEQQLLKQINKLYKKGIKGFLIPLTLGYTVSGTEDNYILIHKLIQAFQKSHSDAKFFIWLDTAFSGISNIYTKNNFRPFENKDIQLITSDFHKILSVPYPSSFMLYRSSLVNLISKEIPYIDQLDTTLLGSRPGINILATWITLFGLGKTTIQKHIQDSLQRKNIFLTKIEQESKNIRIVSDQKSVQACLITDNFKITTYLNKKYNLNAINYELKINNKKKKLFIHKLYFFPRII</sequence>
<dbReference type="InterPro" id="IPR002129">
    <property type="entry name" value="PyrdxlP-dep_de-COase"/>
</dbReference>
<evidence type="ECO:0000256" key="2">
    <source>
        <dbReference type="ARBA" id="ARBA00009533"/>
    </source>
</evidence>
<dbReference type="PANTHER" id="PTHR46101">
    <property type="match status" value="1"/>
</dbReference>
<protein>
    <submittedName>
        <fullName evidence="8">Uncharacterized protein</fullName>
    </submittedName>
</protein>
<dbReference type="Pfam" id="PF00282">
    <property type="entry name" value="Pyridoxal_deC"/>
    <property type="match status" value="1"/>
</dbReference>
<dbReference type="GO" id="GO:0030170">
    <property type="term" value="F:pyridoxal phosphate binding"/>
    <property type="evidence" value="ECO:0007669"/>
    <property type="project" value="InterPro"/>
</dbReference>
<dbReference type="AlphaFoldDB" id="A0A2M6IU46"/>
<dbReference type="EMBL" id="PCVM01000065">
    <property type="protein sequence ID" value="PIQ73380.1"/>
    <property type="molecule type" value="Genomic_DNA"/>
</dbReference>